<feature type="region of interest" description="Disordered" evidence="1">
    <location>
        <begin position="320"/>
        <end position="349"/>
    </location>
</feature>
<keyword evidence="2" id="KW-1133">Transmembrane helix</keyword>
<feature type="region of interest" description="Disordered" evidence="1">
    <location>
        <begin position="17"/>
        <end position="37"/>
    </location>
</feature>
<dbReference type="AlphaFoldDB" id="A0A5C3QWG8"/>
<reference evidence="3 4" key="1">
    <citation type="journal article" date="2019" name="Nat. Ecol. Evol.">
        <title>Megaphylogeny resolves global patterns of mushroom evolution.</title>
        <authorList>
            <person name="Varga T."/>
            <person name="Krizsan K."/>
            <person name="Foldi C."/>
            <person name="Dima B."/>
            <person name="Sanchez-Garcia M."/>
            <person name="Sanchez-Ramirez S."/>
            <person name="Szollosi G.J."/>
            <person name="Szarkandi J.G."/>
            <person name="Papp V."/>
            <person name="Albert L."/>
            <person name="Andreopoulos W."/>
            <person name="Angelini C."/>
            <person name="Antonin V."/>
            <person name="Barry K.W."/>
            <person name="Bougher N.L."/>
            <person name="Buchanan P."/>
            <person name="Buyck B."/>
            <person name="Bense V."/>
            <person name="Catcheside P."/>
            <person name="Chovatia M."/>
            <person name="Cooper J."/>
            <person name="Damon W."/>
            <person name="Desjardin D."/>
            <person name="Finy P."/>
            <person name="Geml J."/>
            <person name="Haridas S."/>
            <person name="Hughes K."/>
            <person name="Justo A."/>
            <person name="Karasinski D."/>
            <person name="Kautmanova I."/>
            <person name="Kiss B."/>
            <person name="Kocsube S."/>
            <person name="Kotiranta H."/>
            <person name="LaButti K.M."/>
            <person name="Lechner B.E."/>
            <person name="Liimatainen K."/>
            <person name="Lipzen A."/>
            <person name="Lukacs Z."/>
            <person name="Mihaltcheva S."/>
            <person name="Morgado L.N."/>
            <person name="Niskanen T."/>
            <person name="Noordeloos M.E."/>
            <person name="Ohm R.A."/>
            <person name="Ortiz-Santana B."/>
            <person name="Ovrebo C."/>
            <person name="Racz N."/>
            <person name="Riley R."/>
            <person name="Savchenko A."/>
            <person name="Shiryaev A."/>
            <person name="Soop K."/>
            <person name="Spirin V."/>
            <person name="Szebenyi C."/>
            <person name="Tomsovsky M."/>
            <person name="Tulloss R.E."/>
            <person name="Uehling J."/>
            <person name="Grigoriev I.V."/>
            <person name="Vagvolgyi C."/>
            <person name="Papp T."/>
            <person name="Martin F.M."/>
            <person name="Miettinen O."/>
            <person name="Hibbett D.S."/>
            <person name="Nagy L.G."/>
        </authorList>
    </citation>
    <scope>NUCLEOTIDE SEQUENCE [LARGE SCALE GENOMIC DNA]</scope>
    <source>
        <strain evidence="3 4">CBS 309.79</strain>
    </source>
</reference>
<proteinExistence type="predicted"/>
<dbReference type="EMBL" id="ML178815">
    <property type="protein sequence ID" value="TFL06346.1"/>
    <property type="molecule type" value="Genomic_DNA"/>
</dbReference>
<dbReference type="Proteomes" id="UP000305067">
    <property type="component" value="Unassembled WGS sequence"/>
</dbReference>
<protein>
    <submittedName>
        <fullName evidence="3">Uncharacterized protein</fullName>
    </submittedName>
</protein>
<evidence type="ECO:0000256" key="1">
    <source>
        <dbReference type="SAM" id="MobiDB-lite"/>
    </source>
</evidence>
<accession>A0A5C3QWG8</accession>
<sequence>MTRGFTHNQRFGHAAGTVKHSALAKREPSSSCSSGGFYKTPTARETLDSDQPVTLTWDTSCLDTTKADLYLLAPFTATPRIHLWQNIDFTAGTFTEVLKPKWWNSSEFESLQFALVLPEDQPFNNGLPAAPIFTMTYTPNDSNAANADTSSMEPTIVDVSQATGEDKGLQSGKIAAGVLIPLLILSIIGIAAYVKMKRAKTSDKRKQFSEMVDKRMSTISNDWQSISAAGATAAIRHSIAVSNNEDPFGGRASSVSGHRPASTFNNVGHGRQAGLGAPSHIRPGLRSAQLAERISRVSFAEGTRPSGEYRRNVASRAFHDDYAPPLPTRQDSDVGLMSPTQSQGPLALSNEDIRARVNDPNDVMPALSMMRMGGADASLGNDLILPASPPPSAPAPPTPTLSKTNSSQSPLGAMPMSNTPSAYSSPDDMLRAYAERRATGSQVINYPAPAANVDSNGMRVLYSPTTPNSATPLAPK</sequence>
<organism evidence="3 4">
    <name type="scientific">Pterulicium gracile</name>
    <dbReference type="NCBI Taxonomy" id="1884261"/>
    <lineage>
        <taxon>Eukaryota</taxon>
        <taxon>Fungi</taxon>
        <taxon>Dikarya</taxon>
        <taxon>Basidiomycota</taxon>
        <taxon>Agaricomycotina</taxon>
        <taxon>Agaricomycetes</taxon>
        <taxon>Agaricomycetidae</taxon>
        <taxon>Agaricales</taxon>
        <taxon>Pleurotineae</taxon>
        <taxon>Pterulaceae</taxon>
        <taxon>Pterulicium</taxon>
    </lineage>
</organism>
<evidence type="ECO:0000256" key="2">
    <source>
        <dbReference type="SAM" id="Phobius"/>
    </source>
</evidence>
<feature type="compositionally biased region" description="Polar residues" evidence="1">
    <location>
        <begin position="403"/>
        <end position="424"/>
    </location>
</feature>
<gene>
    <name evidence="3" type="ORF">BDV98DRAFT_609985</name>
</gene>
<keyword evidence="2" id="KW-0472">Membrane</keyword>
<keyword evidence="4" id="KW-1185">Reference proteome</keyword>
<dbReference type="OrthoDB" id="3363836at2759"/>
<evidence type="ECO:0000313" key="4">
    <source>
        <dbReference type="Proteomes" id="UP000305067"/>
    </source>
</evidence>
<feature type="transmembrane region" description="Helical" evidence="2">
    <location>
        <begin position="174"/>
        <end position="194"/>
    </location>
</feature>
<feature type="compositionally biased region" description="Pro residues" evidence="1">
    <location>
        <begin position="387"/>
        <end position="399"/>
    </location>
</feature>
<dbReference type="STRING" id="1884261.A0A5C3QWG8"/>
<keyword evidence="2" id="KW-0812">Transmembrane</keyword>
<name>A0A5C3QWG8_9AGAR</name>
<feature type="region of interest" description="Disordered" evidence="1">
    <location>
        <begin position="380"/>
        <end position="426"/>
    </location>
</feature>
<evidence type="ECO:0000313" key="3">
    <source>
        <dbReference type="EMBL" id="TFL06346.1"/>
    </source>
</evidence>